<comment type="caution">
    <text evidence="9">The sequence shown here is derived from an EMBL/GenBank/DDBJ whole genome shotgun (WGS) entry which is preliminary data.</text>
</comment>
<dbReference type="SUPFAM" id="SSF160240">
    <property type="entry name" value="Cation efflux protein cytoplasmic domain-like"/>
    <property type="match status" value="1"/>
</dbReference>
<dbReference type="InterPro" id="IPR058533">
    <property type="entry name" value="Cation_efflux_TM"/>
</dbReference>
<evidence type="ECO:0000313" key="10">
    <source>
        <dbReference type="Proteomes" id="UP001220256"/>
    </source>
</evidence>
<feature type="domain" description="Cation efflux protein transmembrane" evidence="7">
    <location>
        <begin position="73"/>
        <end position="260"/>
    </location>
</feature>
<evidence type="ECO:0000256" key="3">
    <source>
        <dbReference type="ARBA" id="ARBA00022692"/>
    </source>
</evidence>
<dbReference type="Pfam" id="PF01545">
    <property type="entry name" value="Cation_efflux"/>
    <property type="match status" value="1"/>
</dbReference>
<dbReference type="Gene3D" id="1.20.1510.10">
    <property type="entry name" value="Cation efflux protein transmembrane domain"/>
    <property type="match status" value="1"/>
</dbReference>
<feature type="transmembrane region" description="Helical" evidence="6">
    <location>
        <begin position="96"/>
        <end position="118"/>
    </location>
</feature>
<accession>A0ABQ8W4K5</accession>
<dbReference type="EMBL" id="JAPVEB010000011">
    <property type="protein sequence ID" value="KAJ5254635.1"/>
    <property type="molecule type" value="Genomic_DNA"/>
</dbReference>
<dbReference type="PANTHER" id="PTHR43840">
    <property type="entry name" value="MITOCHONDRIAL METAL TRANSPORTER 1-RELATED"/>
    <property type="match status" value="1"/>
</dbReference>
<feature type="transmembrane region" description="Helical" evidence="6">
    <location>
        <begin position="174"/>
        <end position="197"/>
    </location>
</feature>
<evidence type="ECO:0000256" key="4">
    <source>
        <dbReference type="ARBA" id="ARBA00022989"/>
    </source>
</evidence>
<keyword evidence="4 6" id="KW-1133">Transmembrane helix</keyword>
<evidence type="ECO:0000256" key="5">
    <source>
        <dbReference type="ARBA" id="ARBA00023136"/>
    </source>
</evidence>
<feature type="transmembrane region" description="Helical" evidence="6">
    <location>
        <begin position="70"/>
        <end position="90"/>
    </location>
</feature>
<evidence type="ECO:0000259" key="8">
    <source>
        <dbReference type="Pfam" id="PF16916"/>
    </source>
</evidence>
<organism evidence="9 10">
    <name type="scientific">Penicillium chrysogenum</name>
    <name type="common">Penicillium notatum</name>
    <dbReference type="NCBI Taxonomy" id="5076"/>
    <lineage>
        <taxon>Eukaryota</taxon>
        <taxon>Fungi</taxon>
        <taxon>Dikarya</taxon>
        <taxon>Ascomycota</taxon>
        <taxon>Pezizomycotina</taxon>
        <taxon>Eurotiomycetes</taxon>
        <taxon>Eurotiomycetidae</taxon>
        <taxon>Eurotiales</taxon>
        <taxon>Aspergillaceae</taxon>
        <taxon>Penicillium</taxon>
        <taxon>Penicillium chrysogenum species complex</taxon>
    </lineage>
</organism>
<dbReference type="InterPro" id="IPR050291">
    <property type="entry name" value="CDF_Transporter"/>
</dbReference>
<evidence type="ECO:0000256" key="6">
    <source>
        <dbReference type="SAM" id="Phobius"/>
    </source>
</evidence>
<sequence length="388" mass="43791">MALDDPLNLNQYKTTISEPKKNWVYSSNEKQKLTCFYKDQNEMIECFLGASEEERLKAEDEAQNGGKVKLAVRASFTVNFFLFVIQLYAAVTTGSLALFATAADAFMDLVSSLVMLVTSRMSSRPKPYKYPVGRRRVETMGVIMFCALMTIVAVELIIESAKALAAGKTESEQLHIVPLICVGIAIFSKLCMCIYCYGLRRYPAAHVFYIDHRNDLAVNGFGLVMSVVGDRFVWYLDPVGACCIALLILFSWASTAFENMWLIVGKCAPREFVNKCIYVTLTHDQRIQKVDTCRAYHSGQQLYVEVDIVMDPETRLRESHDVSQALQRKLEGLADVERAFVHVDYDYMHDVNEEHIPLYEIGGAKSSIRALVKRLWSKSDKQTDGTAV</sequence>
<keyword evidence="5 6" id="KW-0472">Membrane</keyword>
<keyword evidence="3 6" id="KW-0812">Transmembrane</keyword>
<name>A0ABQ8W4K5_PENCH</name>
<evidence type="ECO:0000313" key="9">
    <source>
        <dbReference type="EMBL" id="KAJ5254635.1"/>
    </source>
</evidence>
<protein>
    <recommendedName>
        <fullName evidence="11">Metal tolerance protein</fullName>
    </recommendedName>
</protein>
<proteinExistence type="predicted"/>
<dbReference type="InterPro" id="IPR027469">
    <property type="entry name" value="Cation_efflux_TMD_sf"/>
</dbReference>
<reference evidence="9 10" key="1">
    <citation type="journal article" date="2023" name="IMA Fungus">
        <title>Comparative genomic study of the Penicillium genus elucidates a diverse pangenome and 15 lateral gene transfer events.</title>
        <authorList>
            <person name="Petersen C."/>
            <person name="Sorensen T."/>
            <person name="Nielsen M.R."/>
            <person name="Sondergaard T.E."/>
            <person name="Sorensen J.L."/>
            <person name="Fitzpatrick D.A."/>
            <person name="Frisvad J.C."/>
            <person name="Nielsen K.L."/>
        </authorList>
    </citation>
    <scope>NUCLEOTIDE SEQUENCE [LARGE SCALE GENOMIC DNA]</scope>
    <source>
        <strain evidence="9 10">IBT 3361</strain>
    </source>
</reference>
<dbReference type="InterPro" id="IPR036837">
    <property type="entry name" value="Cation_efflux_CTD_sf"/>
</dbReference>
<dbReference type="PANTHER" id="PTHR43840:SF13">
    <property type="entry name" value="CATION EFFLUX PROTEIN CYTOPLASMIC DOMAIN-CONTAINING PROTEIN"/>
    <property type="match status" value="1"/>
</dbReference>
<evidence type="ECO:0000256" key="2">
    <source>
        <dbReference type="ARBA" id="ARBA00022448"/>
    </source>
</evidence>
<evidence type="ECO:0008006" key="11">
    <source>
        <dbReference type="Google" id="ProtNLM"/>
    </source>
</evidence>
<dbReference type="SUPFAM" id="SSF161111">
    <property type="entry name" value="Cation efflux protein transmembrane domain-like"/>
    <property type="match status" value="1"/>
</dbReference>
<feature type="transmembrane region" description="Helical" evidence="6">
    <location>
        <begin position="232"/>
        <end position="253"/>
    </location>
</feature>
<gene>
    <name evidence="9" type="ORF">N7505_011844</name>
</gene>
<dbReference type="NCBIfam" id="TIGR01297">
    <property type="entry name" value="CDF"/>
    <property type="match status" value="1"/>
</dbReference>
<comment type="subcellular location">
    <subcellularLocation>
        <location evidence="1">Membrane</location>
        <topology evidence="1">Multi-pass membrane protein</topology>
    </subcellularLocation>
</comment>
<feature type="domain" description="Cation efflux protein cytoplasmic" evidence="8">
    <location>
        <begin position="279"/>
        <end position="344"/>
    </location>
</feature>
<evidence type="ECO:0000259" key="7">
    <source>
        <dbReference type="Pfam" id="PF01545"/>
    </source>
</evidence>
<dbReference type="Proteomes" id="UP001220256">
    <property type="component" value="Unassembled WGS sequence"/>
</dbReference>
<keyword evidence="2" id="KW-0813">Transport</keyword>
<keyword evidence="10" id="KW-1185">Reference proteome</keyword>
<dbReference type="InterPro" id="IPR002524">
    <property type="entry name" value="Cation_efflux"/>
</dbReference>
<dbReference type="InterPro" id="IPR027470">
    <property type="entry name" value="Cation_efflux_CTD"/>
</dbReference>
<evidence type="ECO:0000256" key="1">
    <source>
        <dbReference type="ARBA" id="ARBA00004141"/>
    </source>
</evidence>
<dbReference type="Pfam" id="PF16916">
    <property type="entry name" value="ZT_dimer"/>
    <property type="match status" value="1"/>
</dbReference>
<feature type="transmembrane region" description="Helical" evidence="6">
    <location>
        <begin position="139"/>
        <end position="158"/>
    </location>
</feature>
<dbReference type="Gene3D" id="3.30.70.1350">
    <property type="entry name" value="Cation efflux protein, cytoplasmic domain"/>
    <property type="match status" value="1"/>
</dbReference>